<dbReference type="NCBIfam" id="TIGR02436">
    <property type="entry name" value="four helix bundle protein"/>
    <property type="match status" value="1"/>
</dbReference>
<comment type="caution">
    <text evidence="1">The sequence shown here is derived from an EMBL/GenBank/DDBJ whole genome shotgun (WGS) entry which is preliminary data.</text>
</comment>
<dbReference type="SUPFAM" id="SSF158446">
    <property type="entry name" value="IVS-encoded protein-like"/>
    <property type="match status" value="1"/>
</dbReference>
<proteinExistence type="predicted"/>
<dbReference type="EMBL" id="BAABHC010000039">
    <property type="protein sequence ID" value="GAA4444454.1"/>
    <property type="molecule type" value="Genomic_DNA"/>
</dbReference>
<dbReference type="Pfam" id="PF05635">
    <property type="entry name" value="23S_rRNA_IVP"/>
    <property type="match status" value="1"/>
</dbReference>
<dbReference type="RefSeq" id="WP_345163027.1">
    <property type="nucleotide sequence ID" value="NZ_BAABHC010000039.1"/>
</dbReference>
<protein>
    <submittedName>
        <fullName evidence="1">Four helix bundle protein</fullName>
    </submittedName>
</protein>
<evidence type="ECO:0000313" key="2">
    <source>
        <dbReference type="Proteomes" id="UP001500552"/>
    </source>
</evidence>
<accession>A0ABP8M6W0</accession>
<keyword evidence="2" id="KW-1185">Reference proteome</keyword>
<dbReference type="Proteomes" id="UP001500552">
    <property type="component" value="Unassembled WGS sequence"/>
</dbReference>
<dbReference type="PIRSF" id="PIRSF035652">
    <property type="entry name" value="CHP02436"/>
    <property type="match status" value="1"/>
</dbReference>
<dbReference type="Gene3D" id="1.20.1440.60">
    <property type="entry name" value="23S rRNA-intervening sequence"/>
    <property type="match status" value="1"/>
</dbReference>
<gene>
    <name evidence="1" type="ORF">GCM10023188_46470</name>
</gene>
<organism evidence="1 2">
    <name type="scientific">Pontibacter saemangeumensis</name>
    <dbReference type="NCBI Taxonomy" id="1084525"/>
    <lineage>
        <taxon>Bacteria</taxon>
        <taxon>Pseudomonadati</taxon>
        <taxon>Bacteroidota</taxon>
        <taxon>Cytophagia</taxon>
        <taxon>Cytophagales</taxon>
        <taxon>Hymenobacteraceae</taxon>
        <taxon>Pontibacter</taxon>
    </lineage>
</organism>
<name>A0ABP8M6W0_9BACT</name>
<sequence length="131" mass="14766">MGKSIIADKSYAFAVRVVKMYQHLSAEKKEFVLSKQVMRSGTSVGANVQEATGGQSTSDFIYKLSIARKEARETAYWLRLLHDTGYMEQKQFESIYTDCQELEKILNSIILTSQGKSKNNSEPGTRNSELT</sequence>
<dbReference type="PANTHER" id="PTHR38471">
    <property type="entry name" value="FOUR HELIX BUNDLE PROTEIN"/>
    <property type="match status" value="1"/>
</dbReference>
<dbReference type="PANTHER" id="PTHR38471:SF2">
    <property type="entry name" value="FOUR HELIX BUNDLE PROTEIN"/>
    <property type="match status" value="1"/>
</dbReference>
<dbReference type="InterPro" id="IPR012657">
    <property type="entry name" value="23S_rRNA-intervening_sequence"/>
</dbReference>
<reference evidence="2" key="1">
    <citation type="journal article" date="2019" name="Int. J. Syst. Evol. Microbiol.">
        <title>The Global Catalogue of Microorganisms (GCM) 10K type strain sequencing project: providing services to taxonomists for standard genome sequencing and annotation.</title>
        <authorList>
            <consortium name="The Broad Institute Genomics Platform"/>
            <consortium name="The Broad Institute Genome Sequencing Center for Infectious Disease"/>
            <person name="Wu L."/>
            <person name="Ma J."/>
        </authorList>
    </citation>
    <scope>NUCLEOTIDE SEQUENCE [LARGE SCALE GENOMIC DNA]</scope>
    <source>
        <strain evidence="2">JCM 17926</strain>
    </source>
</reference>
<dbReference type="InterPro" id="IPR036583">
    <property type="entry name" value="23S_rRNA_IVS_sf"/>
</dbReference>
<evidence type="ECO:0000313" key="1">
    <source>
        <dbReference type="EMBL" id="GAA4444454.1"/>
    </source>
</evidence>